<evidence type="ECO:0000313" key="4">
    <source>
        <dbReference type="Proteomes" id="UP000435837"/>
    </source>
</evidence>
<feature type="domain" description="IPT/TIG" evidence="1">
    <location>
        <begin position="335"/>
        <end position="413"/>
    </location>
</feature>
<feature type="domain" description="IPT/TIG" evidence="1">
    <location>
        <begin position="87"/>
        <end position="167"/>
    </location>
</feature>
<evidence type="ECO:0000313" key="2">
    <source>
        <dbReference type="EMBL" id="GFE07076.1"/>
    </source>
</evidence>
<organism evidence="2 4">
    <name type="scientific">Streptomyces caniferus</name>
    <dbReference type="NCBI Taxonomy" id="285557"/>
    <lineage>
        <taxon>Bacteria</taxon>
        <taxon>Bacillati</taxon>
        <taxon>Actinomycetota</taxon>
        <taxon>Actinomycetes</taxon>
        <taxon>Kitasatosporales</taxon>
        <taxon>Streptomycetaceae</taxon>
        <taxon>Streptomyces</taxon>
    </lineage>
</organism>
<dbReference type="Proteomes" id="UP001432292">
    <property type="component" value="Chromosome"/>
</dbReference>
<dbReference type="SUPFAM" id="SSF81296">
    <property type="entry name" value="E set domains"/>
    <property type="match status" value="5"/>
</dbReference>
<reference evidence="3" key="2">
    <citation type="submission" date="2022-10" db="EMBL/GenBank/DDBJ databases">
        <title>The complete genomes of actinobacterial strains from the NBC collection.</title>
        <authorList>
            <person name="Joergensen T.S."/>
            <person name="Alvarez Arevalo M."/>
            <person name="Sterndorff E.B."/>
            <person name="Faurdal D."/>
            <person name="Vuksanovic O."/>
            <person name="Mourched A.-S."/>
            <person name="Charusanti P."/>
            <person name="Shaw S."/>
            <person name="Blin K."/>
            <person name="Weber T."/>
        </authorList>
    </citation>
    <scope>NUCLEOTIDE SEQUENCE</scope>
    <source>
        <strain evidence="3">NBC_01256</strain>
    </source>
</reference>
<dbReference type="EMBL" id="BLIN01000003">
    <property type="protein sequence ID" value="GFE07076.1"/>
    <property type="molecule type" value="Genomic_DNA"/>
</dbReference>
<feature type="domain" description="IPT/TIG" evidence="1">
    <location>
        <begin position="2"/>
        <end position="82"/>
    </location>
</feature>
<feature type="domain" description="IPT/TIG" evidence="1">
    <location>
        <begin position="171"/>
        <end position="249"/>
    </location>
</feature>
<reference evidence="2 4" key="1">
    <citation type="submission" date="2019-12" db="EMBL/GenBank/DDBJ databases">
        <title>Whole genome shotgun sequence of Streptomyces caniferus NBRC 15389.</title>
        <authorList>
            <person name="Ichikawa N."/>
            <person name="Kimura A."/>
            <person name="Kitahashi Y."/>
            <person name="Komaki H."/>
            <person name="Tamura T."/>
        </authorList>
    </citation>
    <scope>NUCLEOTIDE SEQUENCE [LARGE SCALE GENOMIC DNA]</scope>
    <source>
        <strain evidence="2 4">NBRC 15389</strain>
    </source>
</reference>
<dbReference type="InterPro" id="IPR013783">
    <property type="entry name" value="Ig-like_fold"/>
</dbReference>
<dbReference type="AlphaFoldDB" id="A0A640S9I0"/>
<protein>
    <submittedName>
        <fullName evidence="3">IPT/TIG domain-containing protein</fullName>
    </submittedName>
</protein>
<feature type="domain" description="IPT/TIG" evidence="1">
    <location>
        <begin position="251"/>
        <end position="331"/>
    </location>
</feature>
<dbReference type="GeneID" id="96639254"/>
<evidence type="ECO:0000313" key="3">
    <source>
        <dbReference type="EMBL" id="WUS22148.1"/>
    </source>
</evidence>
<sequence>MSAHITALHPSTGPAAGGNTVAISGCGLAATSDVTFGAASAPSFTVTSDTTITAVAPPGSGSVRVSVVTAGRPSNSLTYSYAGSAESPVLKAIAPQAGDPAGGSDIIAVGSGFTGATAVDFGGTAAADFTVASDTIIGITTPPGTGTVPVRVTTPGGTSNGESFTYSASLPPKLVAVTPRSGRPGRTVVIFGCKVNRARSVAFGGHPAESFTVLSDNVILAVVPSGTGTVPVTVTTPAGTSNPVRFTYVSAPVLKAIAPQAGDPAGGSDIIAVGSGFTGATAVDFGGTAAADFTVASDTIIGITTPPGTGTVPVRVTTPGGTSNGESFTYSASLPPKLVAVTPRSGRPGRTVVIFGCKVNRARSVAFGGHPAESFTVLSDNVILAVVPSGTGTVPVTVTTPAGTSNPVRFTYT</sequence>
<gene>
    <name evidence="3" type="ORF">OG727_07545</name>
    <name evidence="2" type="ORF">Scani_33440</name>
</gene>
<accession>A0A640S9I0</accession>
<dbReference type="PANTHER" id="PTHR23361:SF20">
    <property type="entry name" value="MRH DOMAIN-CONTAINING PROTEIN"/>
    <property type="match status" value="1"/>
</dbReference>
<proteinExistence type="predicted"/>
<dbReference type="Pfam" id="PF01833">
    <property type="entry name" value="TIG"/>
    <property type="match status" value="5"/>
</dbReference>
<dbReference type="CDD" id="cd00102">
    <property type="entry name" value="IPT"/>
    <property type="match status" value="3"/>
</dbReference>
<dbReference type="PANTHER" id="PTHR23361">
    <property type="entry name" value="MUCIN"/>
    <property type="match status" value="1"/>
</dbReference>
<dbReference type="Gene3D" id="2.60.40.10">
    <property type="entry name" value="Immunoglobulins"/>
    <property type="match status" value="5"/>
</dbReference>
<evidence type="ECO:0000259" key="1">
    <source>
        <dbReference type="SMART" id="SM00429"/>
    </source>
</evidence>
<dbReference type="InterPro" id="IPR014756">
    <property type="entry name" value="Ig_E-set"/>
</dbReference>
<dbReference type="OrthoDB" id="3289082at2"/>
<dbReference type="EMBL" id="CP108473">
    <property type="protein sequence ID" value="WUS22148.1"/>
    <property type="molecule type" value="Genomic_DNA"/>
</dbReference>
<keyword evidence="5" id="KW-1185">Reference proteome</keyword>
<dbReference type="GO" id="GO:0005975">
    <property type="term" value="P:carbohydrate metabolic process"/>
    <property type="evidence" value="ECO:0007669"/>
    <property type="project" value="UniProtKB-ARBA"/>
</dbReference>
<dbReference type="InterPro" id="IPR002909">
    <property type="entry name" value="IPT_dom"/>
</dbReference>
<dbReference type="SMART" id="SM00429">
    <property type="entry name" value="IPT"/>
    <property type="match status" value="5"/>
</dbReference>
<name>A0A640S9I0_9ACTN</name>
<dbReference type="RefSeq" id="WP_159475530.1">
    <property type="nucleotide sequence ID" value="NZ_BAAATH010000062.1"/>
</dbReference>
<evidence type="ECO:0000313" key="5">
    <source>
        <dbReference type="Proteomes" id="UP001432292"/>
    </source>
</evidence>
<dbReference type="Proteomes" id="UP000435837">
    <property type="component" value="Unassembled WGS sequence"/>
</dbReference>